<dbReference type="STRING" id="593133.SAMN04488006_3061"/>
<accession>A0A1I6SIJ2</accession>
<dbReference type="InterPro" id="IPR016181">
    <property type="entry name" value="Acyl_CoA_acyltransferase"/>
</dbReference>
<dbReference type="InterPro" id="IPR000182">
    <property type="entry name" value="GNAT_dom"/>
</dbReference>
<name>A0A1I6SIJ2_9FLAO</name>
<dbReference type="SUPFAM" id="SSF55729">
    <property type="entry name" value="Acyl-CoA N-acyltransferases (Nat)"/>
    <property type="match status" value="1"/>
</dbReference>
<sequence length="142" mass="16841">MENIDIKLIPSEEILIILPLLKELNSFTDENILKERILEMSKSLNYKCIGVYVNHKLIGISGLWFLTRHYCGKTIEPDHVIIDHTFRSKGIGKILFEWIYNYAQKNNFETIELNTYVENIKSHKFYENEGFKKLGFHYIKKI</sequence>
<dbReference type="AlphaFoldDB" id="A0A1I6SIJ2"/>
<feature type="domain" description="N-acetyltransferase" evidence="1">
    <location>
        <begin position="4"/>
        <end position="142"/>
    </location>
</feature>
<dbReference type="PROSITE" id="PS51186">
    <property type="entry name" value="GNAT"/>
    <property type="match status" value="1"/>
</dbReference>
<evidence type="ECO:0000259" key="1">
    <source>
        <dbReference type="PROSITE" id="PS51186"/>
    </source>
</evidence>
<dbReference type="Proteomes" id="UP000199312">
    <property type="component" value="Unassembled WGS sequence"/>
</dbReference>
<dbReference type="Gene3D" id="3.40.630.30">
    <property type="match status" value="1"/>
</dbReference>
<evidence type="ECO:0000313" key="3">
    <source>
        <dbReference type="Proteomes" id="UP000199312"/>
    </source>
</evidence>
<dbReference type="GO" id="GO:0016747">
    <property type="term" value="F:acyltransferase activity, transferring groups other than amino-acyl groups"/>
    <property type="evidence" value="ECO:0007669"/>
    <property type="project" value="InterPro"/>
</dbReference>
<dbReference type="RefSeq" id="WP_090229543.1">
    <property type="nucleotide sequence ID" value="NZ_FOZP01000009.1"/>
</dbReference>
<dbReference type="EMBL" id="FOZP01000009">
    <property type="protein sequence ID" value="SFS76766.1"/>
    <property type="molecule type" value="Genomic_DNA"/>
</dbReference>
<reference evidence="3" key="1">
    <citation type="submission" date="2016-10" db="EMBL/GenBank/DDBJ databases">
        <authorList>
            <person name="Varghese N."/>
            <person name="Submissions S."/>
        </authorList>
    </citation>
    <scope>NUCLEOTIDE SEQUENCE [LARGE SCALE GENOMIC DNA]</scope>
    <source>
        <strain evidence="3">DSM 24450</strain>
    </source>
</reference>
<gene>
    <name evidence="2" type="ORF">SAMN04488006_3061</name>
</gene>
<dbReference type="Pfam" id="PF00583">
    <property type="entry name" value="Acetyltransf_1"/>
    <property type="match status" value="1"/>
</dbReference>
<evidence type="ECO:0000313" key="2">
    <source>
        <dbReference type="EMBL" id="SFS76766.1"/>
    </source>
</evidence>
<proteinExistence type="predicted"/>
<keyword evidence="3" id="KW-1185">Reference proteome</keyword>
<organism evidence="2 3">
    <name type="scientific">Lutibacter maritimus</name>
    <dbReference type="NCBI Taxonomy" id="593133"/>
    <lineage>
        <taxon>Bacteria</taxon>
        <taxon>Pseudomonadati</taxon>
        <taxon>Bacteroidota</taxon>
        <taxon>Flavobacteriia</taxon>
        <taxon>Flavobacteriales</taxon>
        <taxon>Flavobacteriaceae</taxon>
        <taxon>Lutibacter</taxon>
    </lineage>
</organism>
<dbReference type="OrthoDB" id="9789603at2"/>
<protein>
    <recommendedName>
        <fullName evidence="1">N-acetyltransferase domain-containing protein</fullName>
    </recommendedName>
</protein>